<reference evidence="2" key="1">
    <citation type="journal article" date="2023" name="Nat. Commun.">
        <title>Diploid and tetraploid genomes of Acorus and the evolution of monocots.</title>
        <authorList>
            <person name="Ma L."/>
            <person name="Liu K.W."/>
            <person name="Li Z."/>
            <person name="Hsiao Y.Y."/>
            <person name="Qi Y."/>
            <person name="Fu T."/>
            <person name="Tang G.D."/>
            <person name="Zhang D."/>
            <person name="Sun W.H."/>
            <person name="Liu D.K."/>
            <person name="Li Y."/>
            <person name="Chen G.Z."/>
            <person name="Liu X.D."/>
            <person name="Liao X.Y."/>
            <person name="Jiang Y.T."/>
            <person name="Yu X."/>
            <person name="Hao Y."/>
            <person name="Huang J."/>
            <person name="Zhao X.W."/>
            <person name="Ke S."/>
            <person name="Chen Y.Y."/>
            <person name="Wu W.L."/>
            <person name="Hsu J.L."/>
            <person name="Lin Y.F."/>
            <person name="Huang M.D."/>
            <person name="Li C.Y."/>
            <person name="Huang L."/>
            <person name="Wang Z.W."/>
            <person name="Zhao X."/>
            <person name="Zhong W.Y."/>
            <person name="Peng D.H."/>
            <person name="Ahmad S."/>
            <person name="Lan S."/>
            <person name="Zhang J.S."/>
            <person name="Tsai W.C."/>
            <person name="Van de Peer Y."/>
            <person name="Liu Z.J."/>
        </authorList>
    </citation>
    <scope>NUCLEOTIDE SEQUENCE</scope>
    <source>
        <strain evidence="2">SCP</strain>
    </source>
</reference>
<dbReference type="Proteomes" id="UP001179952">
    <property type="component" value="Unassembled WGS sequence"/>
</dbReference>
<keyword evidence="3" id="KW-1185">Reference proteome</keyword>
<comment type="caution">
    <text evidence="2">The sequence shown here is derived from an EMBL/GenBank/DDBJ whole genome shotgun (WGS) entry which is preliminary data.</text>
</comment>
<accession>A0AAV9AFV3</accession>
<gene>
    <name evidence="2" type="ORF">QJS04_geneDACA022331</name>
</gene>
<dbReference type="AlphaFoldDB" id="A0AAV9AFV3"/>
<keyword evidence="2" id="KW-0687">Ribonucleoprotein</keyword>
<dbReference type="EMBL" id="JAUJYN010000009">
    <property type="protein sequence ID" value="KAK1263120.1"/>
    <property type="molecule type" value="Genomic_DNA"/>
</dbReference>
<name>A0AAV9AFV3_ACOGR</name>
<proteinExistence type="predicted"/>
<dbReference type="InterPro" id="IPR012988">
    <property type="entry name" value="Ribosomal_uL30_N_euk"/>
</dbReference>
<organism evidence="2 3">
    <name type="scientific">Acorus gramineus</name>
    <name type="common">Dwarf sweet flag</name>
    <dbReference type="NCBI Taxonomy" id="55184"/>
    <lineage>
        <taxon>Eukaryota</taxon>
        <taxon>Viridiplantae</taxon>
        <taxon>Streptophyta</taxon>
        <taxon>Embryophyta</taxon>
        <taxon>Tracheophyta</taxon>
        <taxon>Spermatophyta</taxon>
        <taxon>Magnoliopsida</taxon>
        <taxon>Liliopsida</taxon>
        <taxon>Acoraceae</taxon>
        <taxon>Acorus</taxon>
    </lineage>
</organism>
<dbReference type="GO" id="GO:0005840">
    <property type="term" value="C:ribosome"/>
    <property type="evidence" value="ECO:0007669"/>
    <property type="project" value="UniProtKB-KW"/>
</dbReference>
<evidence type="ECO:0000259" key="1">
    <source>
        <dbReference type="Pfam" id="PF08079"/>
    </source>
</evidence>
<dbReference type="Pfam" id="PF08079">
    <property type="entry name" value="Ribosomal_L30_N"/>
    <property type="match status" value="1"/>
</dbReference>
<keyword evidence="2" id="KW-0689">Ribosomal protein</keyword>
<evidence type="ECO:0000313" key="2">
    <source>
        <dbReference type="EMBL" id="KAK1263120.1"/>
    </source>
</evidence>
<feature type="domain" description="Large ribosomal subunit protein uL30 N-terminal eukaryotes" evidence="1">
    <location>
        <begin position="6"/>
        <end position="53"/>
    </location>
</feature>
<reference evidence="2" key="2">
    <citation type="submission" date="2023-06" db="EMBL/GenBank/DDBJ databases">
        <authorList>
            <person name="Ma L."/>
            <person name="Liu K.-W."/>
            <person name="Li Z."/>
            <person name="Hsiao Y.-Y."/>
            <person name="Qi Y."/>
            <person name="Fu T."/>
            <person name="Tang G."/>
            <person name="Zhang D."/>
            <person name="Sun W.-H."/>
            <person name="Liu D.-K."/>
            <person name="Li Y."/>
            <person name="Chen G.-Z."/>
            <person name="Liu X.-D."/>
            <person name="Liao X.-Y."/>
            <person name="Jiang Y.-T."/>
            <person name="Yu X."/>
            <person name="Hao Y."/>
            <person name="Huang J."/>
            <person name="Zhao X.-W."/>
            <person name="Ke S."/>
            <person name="Chen Y.-Y."/>
            <person name="Wu W.-L."/>
            <person name="Hsu J.-L."/>
            <person name="Lin Y.-F."/>
            <person name="Huang M.-D."/>
            <person name="Li C.-Y."/>
            <person name="Huang L."/>
            <person name="Wang Z.-W."/>
            <person name="Zhao X."/>
            <person name="Zhong W.-Y."/>
            <person name="Peng D.-H."/>
            <person name="Ahmad S."/>
            <person name="Lan S."/>
            <person name="Zhang J.-S."/>
            <person name="Tsai W.-C."/>
            <person name="Van De Peer Y."/>
            <person name="Liu Z.-J."/>
        </authorList>
    </citation>
    <scope>NUCLEOTIDE SEQUENCE</scope>
    <source>
        <strain evidence="2">SCP</strain>
        <tissue evidence="2">Leaves</tissue>
    </source>
</reference>
<sequence length="54" mass="6236">MAKVISEFMLKKRKRSEEGTLVKKEVAKAVAKKKSADQRLIFKSAEQYAKEYES</sequence>
<protein>
    <submittedName>
        <fullName evidence="2">60S ribosomal protein L7-3</fullName>
    </submittedName>
</protein>
<evidence type="ECO:0000313" key="3">
    <source>
        <dbReference type="Proteomes" id="UP001179952"/>
    </source>
</evidence>